<dbReference type="EMBL" id="JAPZBQ010000004">
    <property type="protein sequence ID" value="KAJ5335475.1"/>
    <property type="molecule type" value="Genomic_DNA"/>
</dbReference>
<dbReference type="Pfam" id="PF12511">
    <property type="entry name" value="DUF3716"/>
    <property type="match status" value="2"/>
</dbReference>
<sequence length="183" mass="20011">MTGAVQAGTCARCLDHEGPFPFCVVNPHRGSCNQCANCWWVAGHRKRAGRSTPSPRRPEGSPEYWAHRAGNAPWGRCHNAAKSKNSLLERTMAMPLLREPKLQLNSKNNKRKIVDGQSFNSQLGQSLHAAEALLAHSVGEKLPAEGACLSCQKRDGKFVSCVKVPGKDHCQSCFFESSLGTRN</sequence>
<evidence type="ECO:0000313" key="2">
    <source>
        <dbReference type="Proteomes" id="UP001147695"/>
    </source>
</evidence>
<name>A0A9W9QLQ5_PENBR</name>
<reference evidence="1" key="2">
    <citation type="journal article" date="2023" name="IMA Fungus">
        <title>Comparative genomic study of the Penicillium genus elucidates a diverse pangenome and 15 lateral gene transfer events.</title>
        <authorList>
            <person name="Petersen C."/>
            <person name="Sorensen T."/>
            <person name="Nielsen M.R."/>
            <person name="Sondergaard T.E."/>
            <person name="Sorensen J.L."/>
            <person name="Fitzpatrick D.A."/>
            <person name="Frisvad J.C."/>
            <person name="Nielsen K.L."/>
        </authorList>
    </citation>
    <scope>NUCLEOTIDE SEQUENCE</scope>
    <source>
        <strain evidence="1">IBT 35673</strain>
    </source>
</reference>
<accession>A0A9W9QLQ5</accession>
<evidence type="ECO:0000313" key="1">
    <source>
        <dbReference type="EMBL" id="KAJ5335475.1"/>
    </source>
</evidence>
<proteinExistence type="predicted"/>
<dbReference type="AlphaFoldDB" id="A0A9W9QLQ5"/>
<organism evidence="1 2">
    <name type="scientific">Penicillium brevicompactum</name>
    <dbReference type="NCBI Taxonomy" id="5074"/>
    <lineage>
        <taxon>Eukaryota</taxon>
        <taxon>Fungi</taxon>
        <taxon>Dikarya</taxon>
        <taxon>Ascomycota</taxon>
        <taxon>Pezizomycotina</taxon>
        <taxon>Eurotiomycetes</taxon>
        <taxon>Eurotiomycetidae</taxon>
        <taxon>Eurotiales</taxon>
        <taxon>Aspergillaceae</taxon>
        <taxon>Penicillium</taxon>
    </lineage>
</organism>
<dbReference type="InterPro" id="IPR022190">
    <property type="entry name" value="DUF3716"/>
</dbReference>
<gene>
    <name evidence="1" type="ORF">N7452_007878</name>
</gene>
<protein>
    <submittedName>
        <fullName evidence="1">Uncharacterized protein</fullName>
    </submittedName>
</protein>
<reference evidence="1" key="1">
    <citation type="submission" date="2022-12" db="EMBL/GenBank/DDBJ databases">
        <authorList>
            <person name="Petersen C."/>
        </authorList>
    </citation>
    <scope>NUCLEOTIDE SEQUENCE</scope>
    <source>
        <strain evidence="1">IBT 35673</strain>
    </source>
</reference>
<comment type="caution">
    <text evidence="1">The sequence shown here is derived from an EMBL/GenBank/DDBJ whole genome shotgun (WGS) entry which is preliminary data.</text>
</comment>
<dbReference type="Proteomes" id="UP001147695">
    <property type="component" value="Unassembled WGS sequence"/>
</dbReference>